<dbReference type="EMBL" id="JAUDFV010000025">
    <property type="protein sequence ID" value="KAL2739050.1"/>
    <property type="molecule type" value="Genomic_DNA"/>
</dbReference>
<accession>A0ABD2C207</accession>
<evidence type="ECO:0000313" key="2">
    <source>
        <dbReference type="Proteomes" id="UP001607302"/>
    </source>
</evidence>
<sequence length="15" mass="1899">MNYALIIERFFKLLK</sequence>
<comment type="caution">
    <text evidence="1">The sequence shown here is derived from an EMBL/GenBank/DDBJ whole genome shotgun (WGS) entry which is preliminary data.</text>
</comment>
<organism evidence="1 2">
    <name type="scientific">Vespula squamosa</name>
    <name type="common">Southern yellow jacket</name>
    <name type="synonym">Wasp</name>
    <dbReference type="NCBI Taxonomy" id="30214"/>
    <lineage>
        <taxon>Eukaryota</taxon>
        <taxon>Metazoa</taxon>
        <taxon>Ecdysozoa</taxon>
        <taxon>Arthropoda</taxon>
        <taxon>Hexapoda</taxon>
        <taxon>Insecta</taxon>
        <taxon>Pterygota</taxon>
        <taxon>Neoptera</taxon>
        <taxon>Endopterygota</taxon>
        <taxon>Hymenoptera</taxon>
        <taxon>Apocrita</taxon>
        <taxon>Aculeata</taxon>
        <taxon>Vespoidea</taxon>
        <taxon>Vespidae</taxon>
        <taxon>Vespinae</taxon>
        <taxon>Vespula</taxon>
    </lineage>
</organism>
<gene>
    <name evidence="1" type="ORF">V1478_001616</name>
</gene>
<proteinExistence type="predicted"/>
<dbReference type="Proteomes" id="UP001607302">
    <property type="component" value="Unassembled WGS sequence"/>
</dbReference>
<evidence type="ECO:0000313" key="1">
    <source>
        <dbReference type="EMBL" id="KAL2739050.1"/>
    </source>
</evidence>
<keyword evidence="2" id="KW-1185">Reference proteome</keyword>
<protein>
    <submittedName>
        <fullName evidence="1">Uncharacterized protein</fullName>
    </submittedName>
</protein>
<name>A0ABD2C207_VESSQ</name>
<reference evidence="1 2" key="1">
    <citation type="journal article" date="2024" name="Ann. Entomol. Soc. Am.">
        <title>Genomic analyses of the southern and eastern yellowjacket wasps (Hymenoptera: Vespidae) reveal evolutionary signatures of social life.</title>
        <authorList>
            <person name="Catto M.A."/>
            <person name="Caine P.B."/>
            <person name="Orr S.E."/>
            <person name="Hunt B.G."/>
            <person name="Goodisman M.A.D."/>
        </authorList>
    </citation>
    <scope>NUCLEOTIDE SEQUENCE [LARGE SCALE GENOMIC DNA]</scope>
    <source>
        <strain evidence="1">233</strain>
        <tissue evidence="1">Head and thorax</tissue>
    </source>
</reference>